<evidence type="ECO:0000313" key="1">
    <source>
        <dbReference type="EMBL" id="EKY24043.1"/>
    </source>
</evidence>
<dbReference type="Proteomes" id="UP000010420">
    <property type="component" value="Unassembled WGS sequence"/>
</dbReference>
<keyword evidence="2" id="KW-1185">Reference proteome</keyword>
<accession>L1Q7V6</accession>
<dbReference type="AlphaFoldDB" id="L1Q7V6"/>
<dbReference type="HOGENOM" id="CLU_3151235_0_0_9"/>
<evidence type="ECO:0000313" key="2">
    <source>
        <dbReference type="Proteomes" id="UP000010420"/>
    </source>
</evidence>
<dbReference type="STRING" id="545697.HMPREF0216_02802"/>
<gene>
    <name evidence="1" type="ORF">HMPREF0216_02802</name>
</gene>
<sequence length="48" mass="5430">MEEEILEKSNELYDLLSKFKENAESSSQYWSVVETQNSLGSLMQSIGG</sequence>
<dbReference type="EMBL" id="AMEZ01000091">
    <property type="protein sequence ID" value="EKY24043.1"/>
    <property type="molecule type" value="Genomic_DNA"/>
</dbReference>
<proteinExistence type="predicted"/>
<dbReference type="PATRIC" id="fig|545697.3.peg.2753"/>
<reference evidence="1 2" key="1">
    <citation type="submission" date="2012-05" db="EMBL/GenBank/DDBJ databases">
        <authorList>
            <person name="Weinstock G."/>
            <person name="Sodergren E."/>
            <person name="Lobos E.A."/>
            <person name="Fulton L."/>
            <person name="Fulton R."/>
            <person name="Courtney L."/>
            <person name="Fronick C."/>
            <person name="O'Laughlin M."/>
            <person name="Godfrey J."/>
            <person name="Wilson R.M."/>
            <person name="Miner T."/>
            <person name="Farmer C."/>
            <person name="Delehaunty K."/>
            <person name="Cordes M."/>
            <person name="Minx P."/>
            <person name="Tomlinson C."/>
            <person name="Chen J."/>
            <person name="Wollam A."/>
            <person name="Pepin K.H."/>
            <person name="Bhonagiri V."/>
            <person name="Zhang X."/>
            <person name="Suruliraj S."/>
            <person name="Warren W."/>
            <person name="Mitreva M."/>
            <person name="Mardis E.R."/>
            <person name="Wilson R.K."/>
        </authorList>
    </citation>
    <scope>NUCLEOTIDE SEQUENCE [LARGE SCALE GENOMIC DNA]</scope>
    <source>
        <strain evidence="1 2">DSM 1785</strain>
    </source>
</reference>
<name>L1Q7V6_9CLOT</name>
<organism evidence="1 2">
    <name type="scientific">Clostridium celatum DSM 1785</name>
    <dbReference type="NCBI Taxonomy" id="545697"/>
    <lineage>
        <taxon>Bacteria</taxon>
        <taxon>Bacillati</taxon>
        <taxon>Bacillota</taxon>
        <taxon>Clostridia</taxon>
        <taxon>Eubacteriales</taxon>
        <taxon>Clostridiaceae</taxon>
        <taxon>Clostridium</taxon>
    </lineage>
</organism>
<comment type="caution">
    <text evidence="1">The sequence shown here is derived from an EMBL/GenBank/DDBJ whole genome shotgun (WGS) entry which is preliminary data.</text>
</comment>
<protein>
    <submittedName>
        <fullName evidence="1">Uncharacterized protein</fullName>
    </submittedName>
</protein>
<dbReference type="RefSeq" id="WP_005214973.1">
    <property type="nucleotide sequence ID" value="NZ_KB291681.1"/>
</dbReference>